<dbReference type="RefSeq" id="WP_055214077.1">
    <property type="nucleotide sequence ID" value="NZ_CZBU01000001.1"/>
</dbReference>
<dbReference type="InterPro" id="IPR029479">
    <property type="entry name" value="Nitroreductase"/>
</dbReference>
<organism evidence="4 6">
    <name type="scientific">Lachnospira eligens</name>
    <dbReference type="NCBI Taxonomy" id="39485"/>
    <lineage>
        <taxon>Bacteria</taxon>
        <taxon>Bacillati</taxon>
        <taxon>Bacillota</taxon>
        <taxon>Clostridia</taxon>
        <taxon>Lachnospirales</taxon>
        <taxon>Lachnospiraceae</taxon>
        <taxon>Lachnospira</taxon>
    </lineage>
</organism>
<gene>
    <name evidence="4" type="primary">drgA</name>
    <name evidence="5" type="ORF">DW858_01130</name>
    <name evidence="4" type="ORF">ERS852490_00201</name>
</gene>
<accession>A0A174YMD4</accession>
<dbReference type="Gene3D" id="3.40.109.10">
    <property type="entry name" value="NADH Oxidase"/>
    <property type="match status" value="2"/>
</dbReference>
<reference evidence="4 6" key="1">
    <citation type="submission" date="2015-09" db="EMBL/GenBank/DDBJ databases">
        <authorList>
            <consortium name="Pathogen Informatics"/>
        </authorList>
    </citation>
    <scope>NUCLEOTIDE SEQUENCE [LARGE SCALE GENOMIC DNA]</scope>
    <source>
        <strain evidence="4 6">2789STDY5834875</strain>
    </source>
</reference>
<keyword evidence="2" id="KW-0560">Oxidoreductase</keyword>
<evidence type="ECO:0000256" key="1">
    <source>
        <dbReference type="ARBA" id="ARBA00007118"/>
    </source>
</evidence>
<sequence>MELQAVMEKRRSIRNYNPERKVTKEQLEELIKAASYAPSWKNLQTSRYYCVLSENAVKELREKCLPEFNQANSDGAGAYIVTTFVKGMVGFDKNTGSPVNEAGDGWGYYDLGLQNENLLLKAAELGLDTLVMGIRDGEALRELLNIPDSENVVSVIAVGYRGQEPPERPKRKELNAVAKFI</sequence>
<evidence type="ECO:0000259" key="3">
    <source>
        <dbReference type="Pfam" id="PF00881"/>
    </source>
</evidence>
<evidence type="ECO:0000313" key="7">
    <source>
        <dbReference type="Proteomes" id="UP000285844"/>
    </source>
</evidence>
<name>A0A174YMD4_9FIRM</name>
<dbReference type="SUPFAM" id="SSF55469">
    <property type="entry name" value="FMN-dependent nitroreductase-like"/>
    <property type="match status" value="1"/>
</dbReference>
<dbReference type="PANTHER" id="PTHR43673:SF10">
    <property type="entry name" value="NADH DEHYDROGENASE_NAD(P)H NITROREDUCTASE XCC3605-RELATED"/>
    <property type="match status" value="1"/>
</dbReference>
<dbReference type="PANTHER" id="PTHR43673">
    <property type="entry name" value="NAD(P)H NITROREDUCTASE YDGI-RELATED"/>
    <property type="match status" value="1"/>
</dbReference>
<evidence type="ECO:0000313" key="4">
    <source>
        <dbReference type="EMBL" id="CUQ74872.1"/>
    </source>
</evidence>
<reference evidence="5 7" key="2">
    <citation type="submission" date="2018-08" db="EMBL/GenBank/DDBJ databases">
        <title>A genome reference for cultivated species of the human gut microbiota.</title>
        <authorList>
            <person name="Zou Y."/>
            <person name="Xue W."/>
            <person name="Luo G."/>
        </authorList>
    </citation>
    <scope>NUCLEOTIDE SEQUENCE [LARGE SCALE GENOMIC DNA]</scope>
    <source>
        <strain evidence="5 7">AM37-3BH</strain>
    </source>
</reference>
<proteinExistence type="inferred from homology"/>
<protein>
    <submittedName>
        <fullName evidence="4 5">Nitroreductase</fullName>
    </submittedName>
</protein>
<evidence type="ECO:0000256" key="2">
    <source>
        <dbReference type="ARBA" id="ARBA00023002"/>
    </source>
</evidence>
<dbReference type="InterPro" id="IPR000415">
    <property type="entry name" value="Nitroreductase-like"/>
</dbReference>
<dbReference type="OrthoDB" id="9812105at2"/>
<dbReference type="Proteomes" id="UP000095621">
    <property type="component" value="Unassembled WGS sequence"/>
</dbReference>
<dbReference type="EMBL" id="QSHM01000001">
    <property type="protein sequence ID" value="RHC15473.1"/>
    <property type="molecule type" value="Genomic_DNA"/>
</dbReference>
<dbReference type="Pfam" id="PF00881">
    <property type="entry name" value="Nitroreductase"/>
    <property type="match status" value="1"/>
</dbReference>
<dbReference type="Proteomes" id="UP000285844">
    <property type="component" value="Unassembled WGS sequence"/>
</dbReference>
<evidence type="ECO:0000313" key="6">
    <source>
        <dbReference type="Proteomes" id="UP000095621"/>
    </source>
</evidence>
<dbReference type="AlphaFoldDB" id="A0A174YMD4"/>
<feature type="domain" description="Nitroreductase" evidence="3">
    <location>
        <begin position="8"/>
        <end position="160"/>
    </location>
</feature>
<dbReference type="GO" id="GO:0016491">
    <property type="term" value="F:oxidoreductase activity"/>
    <property type="evidence" value="ECO:0007669"/>
    <property type="project" value="UniProtKB-KW"/>
</dbReference>
<evidence type="ECO:0000313" key="5">
    <source>
        <dbReference type="EMBL" id="RHC15473.1"/>
    </source>
</evidence>
<dbReference type="EMBL" id="CZBU01000001">
    <property type="protein sequence ID" value="CUQ74872.1"/>
    <property type="molecule type" value="Genomic_DNA"/>
</dbReference>
<comment type="similarity">
    <text evidence="1">Belongs to the nitroreductase family.</text>
</comment>